<dbReference type="PANTHER" id="PTHR24027">
    <property type="entry name" value="CADHERIN-23"/>
    <property type="match status" value="1"/>
</dbReference>
<keyword evidence="7" id="KW-1185">Reference proteome</keyword>
<dbReference type="InterPro" id="IPR015919">
    <property type="entry name" value="Cadherin-like_sf"/>
</dbReference>
<dbReference type="Proteomes" id="UP001057375">
    <property type="component" value="Unassembled WGS sequence"/>
</dbReference>
<comment type="caution">
    <text evidence="6">The sequence shown here is derived from an EMBL/GenBank/DDBJ whole genome shotgun (WGS) entry which is preliminary data.</text>
</comment>
<dbReference type="EMBL" id="BQXS01012246">
    <property type="protein sequence ID" value="GKT20620.1"/>
    <property type="molecule type" value="Genomic_DNA"/>
</dbReference>
<keyword evidence="2" id="KW-0677">Repeat</keyword>
<feature type="non-terminal residue" evidence="6">
    <location>
        <position position="164"/>
    </location>
</feature>
<dbReference type="CDD" id="cd11304">
    <property type="entry name" value="Cadherin_repeat"/>
    <property type="match status" value="1"/>
</dbReference>
<dbReference type="PROSITE" id="PS50268">
    <property type="entry name" value="CADHERIN_2"/>
    <property type="match status" value="1"/>
</dbReference>
<evidence type="ECO:0000256" key="2">
    <source>
        <dbReference type="ARBA" id="ARBA00022737"/>
    </source>
</evidence>
<evidence type="ECO:0000259" key="5">
    <source>
        <dbReference type="PROSITE" id="PS50268"/>
    </source>
</evidence>
<evidence type="ECO:0000313" key="7">
    <source>
        <dbReference type="Proteomes" id="UP001057375"/>
    </source>
</evidence>
<sequence length="164" mass="17217">MININDLNDNTPVIAVNQSFSIDENSANNTSLGTVIATDGDAGTTFSSWTITSGNDLGIFQIDSNSGEITIADNTDLDFEMNQSNTLAVTVSDGDNVSQSGNVMININDLNDNTPSITANQSFSIDENSVNNRSIGTVMATDGDGGTTFSSWTITSGNDLGIFQ</sequence>
<evidence type="ECO:0000256" key="4">
    <source>
        <dbReference type="ARBA" id="ARBA00023136"/>
    </source>
</evidence>
<dbReference type="SUPFAM" id="SSF49313">
    <property type="entry name" value="Cadherin-like"/>
    <property type="match status" value="2"/>
</dbReference>
<dbReference type="SMART" id="SM00112">
    <property type="entry name" value="CA"/>
    <property type="match status" value="1"/>
</dbReference>
<dbReference type="PROSITE" id="PS00232">
    <property type="entry name" value="CADHERIN_1"/>
    <property type="match status" value="1"/>
</dbReference>
<dbReference type="InterPro" id="IPR002126">
    <property type="entry name" value="Cadherin-like_dom"/>
</dbReference>
<dbReference type="Pfam" id="PF00028">
    <property type="entry name" value="Cadherin"/>
    <property type="match status" value="1"/>
</dbReference>
<dbReference type="InterPro" id="IPR039808">
    <property type="entry name" value="Cadherin"/>
</dbReference>
<comment type="subcellular location">
    <subcellularLocation>
        <location evidence="1">Membrane</location>
    </subcellularLocation>
</comment>
<dbReference type="Gene3D" id="2.60.40.60">
    <property type="entry name" value="Cadherins"/>
    <property type="match status" value="2"/>
</dbReference>
<protein>
    <submittedName>
        <fullName evidence="6">Cadherin domain-containing protein</fullName>
    </submittedName>
</protein>
<reference evidence="6" key="1">
    <citation type="submission" date="2022-03" db="EMBL/GenBank/DDBJ databases">
        <title>Draft genome sequence of Aduncisulcus paluster, a free-living microaerophilic Fornicata.</title>
        <authorList>
            <person name="Yuyama I."/>
            <person name="Kume K."/>
            <person name="Tamura T."/>
            <person name="Inagaki Y."/>
            <person name="Hashimoto T."/>
        </authorList>
    </citation>
    <scope>NUCLEOTIDE SEQUENCE</scope>
    <source>
        <strain evidence="6">NY0171</strain>
    </source>
</reference>
<dbReference type="PANTHER" id="PTHR24027:SF438">
    <property type="entry name" value="CADHERIN 23"/>
    <property type="match status" value="1"/>
</dbReference>
<proteinExistence type="predicted"/>
<accession>A0ABQ5JWY3</accession>
<dbReference type="PRINTS" id="PR00205">
    <property type="entry name" value="CADHERIN"/>
</dbReference>
<evidence type="ECO:0000256" key="1">
    <source>
        <dbReference type="ARBA" id="ARBA00004370"/>
    </source>
</evidence>
<keyword evidence="4" id="KW-0472">Membrane</keyword>
<gene>
    <name evidence="6" type="ORF">ADUPG1_011742</name>
</gene>
<evidence type="ECO:0000313" key="6">
    <source>
        <dbReference type="EMBL" id="GKT20620.1"/>
    </source>
</evidence>
<organism evidence="6 7">
    <name type="scientific">Aduncisulcus paluster</name>
    <dbReference type="NCBI Taxonomy" id="2918883"/>
    <lineage>
        <taxon>Eukaryota</taxon>
        <taxon>Metamonada</taxon>
        <taxon>Carpediemonas-like organisms</taxon>
        <taxon>Aduncisulcus</taxon>
    </lineage>
</organism>
<name>A0ABQ5JWY3_9EUKA</name>
<feature type="domain" description="Cadherin" evidence="5">
    <location>
        <begin position="14"/>
        <end position="117"/>
    </location>
</feature>
<dbReference type="InterPro" id="IPR020894">
    <property type="entry name" value="Cadherin_CS"/>
</dbReference>
<keyword evidence="3" id="KW-0106">Calcium</keyword>
<evidence type="ECO:0000256" key="3">
    <source>
        <dbReference type="ARBA" id="ARBA00022837"/>
    </source>
</evidence>